<gene>
    <name evidence="1" type="ORF">ACOLOM_LOCUS8290</name>
</gene>
<keyword evidence="2" id="KW-1185">Reference proteome</keyword>
<name>A0ACA9NFJ4_9GLOM</name>
<accession>A0ACA9NFJ4</accession>
<sequence length="761" mass="84137">MPPKTTTSSPGASSTGFAVSSPSLQAEEGFRQRSKAASPKWQYLNGDDKEKLPASEYDAIALILRRQAIHRTPRKPLVDSIKNDAAKTCSALELATSTVTSLPHFMADGFNRETINGINLAIEGLTKTLDLAITALEGIIIWLIHVYRSTYRCMLELAANASVNISLETVSALQQFTTTQLGTIKSNIDNDIGKINSELNSIRGAPSLIGVQIPTVSIPSADALNQFDLPTNLITGVTALNNSIPTMADIESKLDSLISVPFDDLRNLINSSMSNIKFNESLLPVPPKNNVEFCAQHLDLSVLDELALDLVKAARVGIVIIAVIGLLMILGNEIYVRFNHWRFMVHVERTTTTIQLITITHTRESVIEIIKIADHPLISRWIIRSSKVFSRLENRNLYRWFWDYILHRPAVIVLLMGLSGVLGIYVQILILNIVRQKYKAPVEQVISAFGNAVESLVNSQLNSTSVQFADSSNSVISDVQNVINQDLFGWVNITTTALNNTLNSAVEEITGVINTVFGGVPILANAVQQLVGCLILVKIQGIQEGLKFISDNAYVELPRVDNTVLMLSQDRVQDIVSEATNKLVGPTSANSTSSNVSGGEIGSIFDQYEQILRNELYVFWIMIGVYGIVILMGFIRVAWFVYKRKKNEKKVTYVKDQSDDEKSSQLRSAGKKMRQFGQMKKLFKNSVSSSNNSGRQPPNQSNTSGRKFTNTNILEENVEKDSDDDVNNNDNLDIDPINPFSDINAVKTKRKRPPPPLLPKP</sequence>
<protein>
    <submittedName>
        <fullName evidence="1">14823_t:CDS:1</fullName>
    </submittedName>
</protein>
<evidence type="ECO:0000313" key="2">
    <source>
        <dbReference type="Proteomes" id="UP000789525"/>
    </source>
</evidence>
<reference evidence="1" key="1">
    <citation type="submission" date="2021-06" db="EMBL/GenBank/DDBJ databases">
        <authorList>
            <person name="Kallberg Y."/>
            <person name="Tangrot J."/>
            <person name="Rosling A."/>
        </authorList>
    </citation>
    <scope>NUCLEOTIDE SEQUENCE</scope>
    <source>
        <strain evidence="1">CL356</strain>
    </source>
</reference>
<evidence type="ECO:0000313" key="1">
    <source>
        <dbReference type="EMBL" id="CAG8652322.1"/>
    </source>
</evidence>
<comment type="caution">
    <text evidence="1">The sequence shown here is derived from an EMBL/GenBank/DDBJ whole genome shotgun (WGS) entry which is preliminary data.</text>
</comment>
<organism evidence="1 2">
    <name type="scientific">Acaulospora colombiana</name>
    <dbReference type="NCBI Taxonomy" id="27376"/>
    <lineage>
        <taxon>Eukaryota</taxon>
        <taxon>Fungi</taxon>
        <taxon>Fungi incertae sedis</taxon>
        <taxon>Mucoromycota</taxon>
        <taxon>Glomeromycotina</taxon>
        <taxon>Glomeromycetes</taxon>
        <taxon>Diversisporales</taxon>
        <taxon>Acaulosporaceae</taxon>
        <taxon>Acaulospora</taxon>
    </lineage>
</organism>
<dbReference type="EMBL" id="CAJVPT010021002">
    <property type="protein sequence ID" value="CAG8652322.1"/>
    <property type="molecule type" value="Genomic_DNA"/>
</dbReference>
<dbReference type="Proteomes" id="UP000789525">
    <property type="component" value="Unassembled WGS sequence"/>
</dbReference>
<feature type="non-terminal residue" evidence="1">
    <location>
        <position position="761"/>
    </location>
</feature>
<proteinExistence type="predicted"/>